<proteinExistence type="predicted"/>
<accession>A0A0F9QLU2</accession>
<name>A0A0F9QLU2_9ZZZZ</name>
<dbReference type="EMBL" id="LAZR01003854">
    <property type="protein sequence ID" value="KKN14081.1"/>
    <property type="molecule type" value="Genomic_DNA"/>
</dbReference>
<gene>
    <name evidence="1" type="ORF">LCGC14_0999760</name>
</gene>
<comment type="caution">
    <text evidence="1">The sequence shown here is derived from an EMBL/GenBank/DDBJ whole genome shotgun (WGS) entry which is preliminary data.</text>
</comment>
<dbReference type="AlphaFoldDB" id="A0A0F9QLU2"/>
<protein>
    <recommendedName>
        <fullName evidence="2">Adenine phosphoribosyltransferase</fullName>
    </recommendedName>
</protein>
<reference evidence="1" key="1">
    <citation type="journal article" date="2015" name="Nature">
        <title>Complex archaea that bridge the gap between prokaryotes and eukaryotes.</title>
        <authorList>
            <person name="Spang A."/>
            <person name="Saw J.H."/>
            <person name="Jorgensen S.L."/>
            <person name="Zaremba-Niedzwiedzka K."/>
            <person name="Martijn J."/>
            <person name="Lind A.E."/>
            <person name="van Eijk R."/>
            <person name="Schleper C."/>
            <person name="Guy L."/>
            <person name="Ettema T.J."/>
        </authorList>
    </citation>
    <scope>NUCLEOTIDE SEQUENCE</scope>
</reference>
<evidence type="ECO:0000313" key="1">
    <source>
        <dbReference type="EMBL" id="KKN14081.1"/>
    </source>
</evidence>
<sequence>MSEISNINNKFFLPVVHALNIDQTMRQLKIAFSCKADGVFLIGHGIRYNELFGIYSQIRDVYPFKWIGLNCLDLRPLELFSRIPKGVNGVWVDNAYINEELDVNKQEYPLQVKNLINKIKWEGLYFGGVAFKYQKRVNNPILATKIACQYMDVVTTSGLGTGISAEPEKIKSMSPIVKKYNKKLGIASGITINNVEDYKSVNYFLVATGISTDFYTFNPELVKELSDKIKKLKKIN</sequence>
<evidence type="ECO:0008006" key="2">
    <source>
        <dbReference type="Google" id="ProtNLM"/>
    </source>
</evidence>
<organism evidence="1">
    <name type="scientific">marine sediment metagenome</name>
    <dbReference type="NCBI Taxonomy" id="412755"/>
    <lineage>
        <taxon>unclassified sequences</taxon>
        <taxon>metagenomes</taxon>
        <taxon>ecological metagenomes</taxon>
    </lineage>
</organism>